<dbReference type="Proteomes" id="UP000199400">
    <property type="component" value="Unassembled WGS sequence"/>
</dbReference>
<evidence type="ECO:0000256" key="2">
    <source>
        <dbReference type="SAM" id="Phobius"/>
    </source>
</evidence>
<sequence>MDPQDITPYRPLPPQRWGFLPTNQFWHHAALTPISIIFWAGWAVFFGFFDLFALVWWQQALVWMVFWWVWAGLVERYTRRYLARRQMRALASPRTDSPGGLVDAAVEAPGSELTPLPEPPGPSSRAPVPSRKPGTRLALVQRVESWDLAYQRLFGRGAEVAQFVFNLVFGLAIFHPSWFVKLLGILALLGAARGVGSWERRSLGRGLEPLPASSRSGQSRSLSPAGTGGAGSSTRRT</sequence>
<name>A0A1I2JCV2_9BACT</name>
<keyword evidence="2" id="KW-0812">Transmembrane</keyword>
<gene>
    <name evidence="3" type="ORF">SAMN02745121_09237</name>
</gene>
<evidence type="ECO:0000313" key="3">
    <source>
        <dbReference type="EMBL" id="SFF50997.1"/>
    </source>
</evidence>
<feature type="region of interest" description="Disordered" evidence="1">
    <location>
        <begin position="112"/>
        <end position="133"/>
    </location>
</feature>
<dbReference type="EMBL" id="FOMX01000162">
    <property type="protein sequence ID" value="SFF50997.1"/>
    <property type="molecule type" value="Genomic_DNA"/>
</dbReference>
<feature type="transmembrane region" description="Helical" evidence="2">
    <location>
        <begin position="153"/>
        <end position="172"/>
    </location>
</feature>
<keyword evidence="2" id="KW-1133">Transmembrane helix</keyword>
<organism evidence="3 4">
    <name type="scientific">Nannocystis exedens</name>
    <dbReference type="NCBI Taxonomy" id="54"/>
    <lineage>
        <taxon>Bacteria</taxon>
        <taxon>Pseudomonadati</taxon>
        <taxon>Myxococcota</taxon>
        <taxon>Polyangia</taxon>
        <taxon>Nannocystales</taxon>
        <taxon>Nannocystaceae</taxon>
        <taxon>Nannocystis</taxon>
    </lineage>
</organism>
<proteinExistence type="predicted"/>
<evidence type="ECO:0000256" key="1">
    <source>
        <dbReference type="SAM" id="MobiDB-lite"/>
    </source>
</evidence>
<reference evidence="4" key="1">
    <citation type="submission" date="2016-10" db="EMBL/GenBank/DDBJ databases">
        <authorList>
            <person name="Varghese N."/>
            <person name="Submissions S."/>
        </authorList>
    </citation>
    <scope>NUCLEOTIDE SEQUENCE [LARGE SCALE GENOMIC DNA]</scope>
    <source>
        <strain evidence="4">ATCC 25963</strain>
    </source>
</reference>
<keyword evidence="4" id="KW-1185">Reference proteome</keyword>
<feature type="region of interest" description="Disordered" evidence="1">
    <location>
        <begin position="205"/>
        <end position="237"/>
    </location>
</feature>
<evidence type="ECO:0000313" key="4">
    <source>
        <dbReference type="Proteomes" id="UP000199400"/>
    </source>
</evidence>
<dbReference type="RefSeq" id="WP_143141616.1">
    <property type="nucleotide sequence ID" value="NZ_FOMX01000162.1"/>
</dbReference>
<protein>
    <submittedName>
        <fullName evidence="3">Uncharacterized protein</fullName>
    </submittedName>
</protein>
<feature type="transmembrane region" description="Helical" evidence="2">
    <location>
        <begin position="25"/>
        <end position="49"/>
    </location>
</feature>
<feature type="compositionally biased region" description="Low complexity" evidence="1">
    <location>
        <begin position="210"/>
        <end position="225"/>
    </location>
</feature>
<keyword evidence="2" id="KW-0472">Membrane</keyword>
<dbReference type="AlphaFoldDB" id="A0A1I2JCV2"/>
<feature type="transmembrane region" description="Helical" evidence="2">
    <location>
        <begin position="55"/>
        <end position="78"/>
    </location>
</feature>
<accession>A0A1I2JCV2</accession>